<dbReference type="PaxDb" id="880073-Calab_0204"/>
<dbReference type="InterPro" id="IPR035437">
    <property type="entry name" value="SNase_OB-fold_sf"/>
</dbReference>
<sequence precursor="true">MKTKSFIGAILLPMLLWLHFSSNVGFCQKIKIVEVLDTNLFLLQDGRKISLANLQTPSEHDSSQALKTIARYLLNYERKYLLNRTLWMEPSPAASPDSVPLPVHLFQKFLLNRINFNAQLLELGYARYAPVDSLYREEYLKAVLKAQKRQRGIWSKEHYEQLKVLDVVVGVAGGLGESFGKAFNKHNNLLTFEARVMLFHPSSRNKIELKVGEWRNREEGYGACEYGPAAHYQATARTRYVIFNSAINYQYFGFGVGFFFTSRLQKGFCASEGPDFRMPNLSLRIGPQKKFYLSAELFNDIFNFVKIAGNYHFNGPYSVLWLGYSAGNIGSDNDEAISLIGLGFQHLFKKRIIITAEGYFGPFTRNKFFRLGAALRLPSNKY</sequence>
<proteinExistence type="predicted"/>
<dbReference type="AlphaFoldDB" id="H1XNR3"/>
<feature type="domain" description="TNase-like" evidence="1">
    <location>
        <begin position="110"/>
        <end position="156"/>
    </location>
</feature>
<dbReference type="Proteomes" id="UP000004671">
    <property type="component" value="Chromosome"/>
</dbReference>
<evidence type="ECO:0000313" key="3">
    <source>
        <dbReference type="Proteomes" id="UP000004671"/>
    </source>
</evidence>
<dbReference type="InterPro" id="IPR016071">
    <property type="entry name" value="Staphylococal_nuclease_OB-fold"/>
</dbReference>
<dbReference type="OrthoDB" id="4376109at2"/>
<accession>H1XNR3</accession>
<dbReference type="SUPFAM" id="SSF50199">
    <property type="entry name" value="Staphylococcal nuclease"/>
    <property type="match status" value="1"/>
</dbReference>
<gene>
    <name evidence="2" type="ORF">Calab_0204</name>
</gene>
<dbReference type="HOGENOM" id="CLU_722961_0_0_0"/>
<dbReference type="InParanoid" id="H1XNR3"/>
<evidence type="ECO:0000313" key="2">
    <source>
        <dbReference type="EMBL" id="EHO39853.1"/>
    </source>
</evidence>
<evidence type="ECO:0000259" key="1">
    <source>
        <dbReference type="Pfam" id="PF00565"/>
    </source>
</evidence>
<protein>
    <submittedName>
        <fullName evidence="2">Nuclease (SNase domain-containing protein)</fullName>
    </submittedName>
</protein>
<dbReference type="Gene3D" id="2.40.50.90">
    <property type="match status" value="1"/>
</dbReference>
<reference evidence="2 3" key="1">
    <citation type="submission" date="2011-09" db="EMBL/GenBank/DDBJ databases">
        <title>The permanent draft genome of Caldithrix abyssi DSM 13497.</title>
        <authorList>
            <consortium name="US DOE Joint Genome Institute (JGI-PGF)"/>
            <person name="Lucas S."/>
            <person name="Han J."/>
            <person name="Lapidus A."/>
            <person name="Bruce D."/>
            <person name="Goodwin L."/>
            <person name="Pitluck S."/>
            <person name="Peters L."/>
            <person name="Kyrpides N."/>
            <person name="Mavromatis K."/>
            <person name="Ivanova N."/>
            <person name="Mikhailova N."/>
            <person name="Chertkov O."/>
            <person name="Detter J.C."/>
            <person name="Tapia R."/>
            <person name="Han C."/>
            <person name="Land M."/>
            <person name="Hauser L."/>
            <person name="Markowitz V."/>
            <person name="Cheng J.-F."/>
            <person name="Hugenholtz P."/>
            <person name="Woyke T."/>
            <person name="Wu D."/>
            <person name="Spring S."/>
            <person name="Brambilla E."/>
            <person name="Klenk H.-P."/>
            <person name="Eisen J.A."/>
        </authorList>
    </citation>
    <scope>NUCLEOTIDE SEQUENCE [LARGE SCALE GENOMIC DNA]</scope>
    <source>
        <strain evidence="2 3">DSM 13497</strain>
    </source>
</reference>
<dbReference type="Pfam" id="PF00565">
    <property type="entry name" value="SNase"/>
    <property type="match status" value="1"/>
</dbReference>
<dbReference type="RefSeq" id="WP_006926745.1">
    <property type="nucleotide sequence ID" value="NZ_CM001402.1"/>
</dbReference>
<name>H1XNR3_CALAY</name>
<keyword evidence="3" id="KW-1185">Reference proteome</keyword>
<organism evidence="2 3">
    <name type="scientific">Caldithrix abyssi DSM 13497</name>
    <dbReference type="NCBI Taxonomy" id="880073"/>
    <lineage>
        <taxon>Bacteria</taxon>
        <taxon>Pseudomonadati</taxon>
        <taxon>Calditrichota</taxon>
        <taxon>Calditrichia</taxon>
        <taxon>Calditrichales</taxon>
        <taxon>Calditrichaceae</taxon>
        <taxon>Caldithrix</taxon>
    </lineage>
</organism>
<dbReference type="EMBL" id="CM001402">
    <property type="protein sequence ID" value="EHO39853.1"/>
    <property type="molecule type" value="Genomic_DNA"/>
</dbReference>